<dbReference type="GO" id="GO:0006633">
    <property type="term" value="P:fatty acid biosynthetic process"/>
    <property type="evidence" value="ECO:0007669"/>
    <property type="project" value="TreeGrafter"/>
</dbReference>
<dbReference type="Pfam" id="PF16197">
    <property type="entry name" value="KAsynt_C_assoc"/>
    <property type="match status" value="1"/>
</dbReference>
<dbReference type="EMBL" id="JAHLJV010000171">
    <property type="protein sequence ID" value="KAK1566004.1"/>
    <property type="molecule type" value="Genomic_DNA"/>
</dbReference>
<keyword evidence="5" id="KW-1185">Reference proteome</keyword>
<dbReference type="Pfam" id="PF02801">
    <property type="entry name" value="Ketoacyl-synt_C"/>
    <property type="match status" value="1"/>
</dbReference>
<dbReference type="SUPFAM" id="SSF53901">
    <property type="entry name" value="Thiolase-like"/>
    <property type="match status" value="1"/>
</dbReference>
<dbReference type="GeneID" id="85448823"/>
<dbReference type="Pfam" id="PF00698">
    <property type="entry name" value="Acyl_transf_1"/>
    <property type="match status" value="1"/>
</dbReference>
<organism evidence="4 5">
    <name type="scientific">Colletotrichum navitas</name>
    <dbReference type="NCBI Taxonomy" id="681940"/>
    <lineage>
        <taxon>Eukaryota</taxon>
        <taxon>Fungi</taxon>
        <taxon>Dikarya</taxon>
        <taxon>Ascomycota</taxon>
        <taxon>Pezizomycotina</taxon>
        <taxon>Sordariomycetes</taxon>
        <taxon>Hypocreomycetidae</taxon>
        <taxon>Glomerellales</taxon>
        <taxon>Glomerellaceae</taxon>
        <taxon>Colletotrichum</taxon>
        <taxon>Colletotrichum graminicola species complex</taxon>
    </lineage>
</organism>
<evidence type="ECO:0000313" key="5">
    <source>
        <dbReference type="Proteomes" id="UP001230504"/>
    </source>
</evidence>
<dbReference type="CDD" id="cd00833">
    <property type="entry name" value="PKS"/>
    <property type="match status" value="1"/>
</dbReference>
<name>A0AAD8PK63_9PEZI</name>
<feature type="non-terminal residue" evidence="4">
    <location>
        <position position="437"/>
    </location>
</feature>
<dbReference type="GO" id="GO:0004312">
    <property type="term" value="F:fatty acid synthase activity"/>
    <property type="evidence" value="ECO:0007669"/>
    <property type="project" value="TreeGrafter"/>
</dbReference>
<dbReference type="SMART" id="SM00827">
    <property type="entry name" value="PKS_AT"/>
    <property type="match status" value="1"/>
</dbReference>
<evidence type="ECO:0000259" key="3">
    <source>
        <dbReference type="PROSITE" id="PS52004"/>
    </source>
</evidence>
<dbReference type="InterPro" id="IPR016039">
    <property type="entry name" value="Thiolase-like"/>
</dbReference>
<dbReference type="PROSITE" id="PS52004">
    <property type="entry name" value="KS3_2"/>
    <property type="match status" value="1"/>
</dbReference>
<dbReference type="InterPro" id="IPR014031">
    <property type="entry name" value="Ketoacyl_synth_C"/>
</dbReference>
<dbReference type="InterPro" id="IPR001227">
    <property type="entry name" value="Ac_transferase_dom_sf"/>
</dbReference>
<dbReference type="InterPro" id="IPR032821">
    <property type="entry name" value="PKS_assoc"/>
</dbReference>
<evidence type="ECO:0000313" key="4">
    <source>
        <dbReference type="EMBL" id="KAK1566004.1"/>
    </source>
</evidence>
<evidence type="ECO:0000256" key="2">
    <source>
        <dbReference type="ARBA" id="ARBA00022553"/>
    </source>
</evidence>
<reference evidence="4" key="1">
    <citation type="submission" date="2021-06" db="EMBL/GenBank/DDBJ databases">
        <title>Comparative genomics, transcriptomics and evolutionary studies reveal genomic signatures of adaptation to plant cell wall in hemibiotrophic fungi.</title>
        <authorList>
            <consortium name="DOE Joint Genome Institute"/>
            <person name="Baroncelli R."/>
            <person name="Diaz J.F."/>
            <person name="Benocci T."/>
            <person name="Peng M."/>
            <person name="Battaglia E."/>
            <person name="Haridas S."/>
            <person name="Andreopoulos W."/>
            <person name="Labutti K."/>
            <person name="Pangilinan J."/>
            <person name="Floch G.L."/>
            <person name="Makela M.R."/>
            <person name="Henrissat B."/>
            <person name="Grigoriev I.V."/>
            <person name="Crouch J.A."/>
            <person name="De Vries R.P."/>
            <person name="Sukno S.A."/>
            <person name="Thon M.R."/>
        </authorList>
    </citation>
    <scope>NUCLEOTIDE SEQUENCE</scope>
    <source>
        <strain evidence="4">CBS 125086</strain>
    </source>
</reference>
<evidence type="ECO:0000256" key="1">
    <source>
        <dbReference type="ARBA" id="ARBA00022450"/>
    </source>
</evidence>
<keyword evidence="2" id="KW-0597">Phosphoprotein</keyword>
<dbReference type="SMART" id="SM00825">
    <property type="entry name" value="PKS_KS"/>
    <property type="match status" value="1"/>
</dbReference>
<accession>A0AAD8PK63</accession>
<dbReference type="GO" id="GO:0044550">
    <property type="term" value="P:secondary metabolite biosynthetic process"/>
    <property type="evidence" value="ECO:0007669"/>
    <property type="project" value="TreeGrafter"/>
</dbReference>
<proteinExistence type="predicted"/>
<dbReference type="Proteomes" id="UP001230504">
    <property type="component" value="Unassembled WGS sequence"/>
</dbReference>
<feature type="domain" description="Ketosynthase family 3 (KS3)" evidence="3">
    <location>
        <begin position="1"/>
        <end position="186"/>
    </location>
</feature>
<dbReference type="InterPro" id="IPR020841">
    <property type="entry name" value="PKS_Beta-ketoAc_synthase_dom"/>
</dbReference>
<dbReference type="PANTHER" id="PTHR43775:SF29">
    <property type="entry name" value="ASPERFURANONE POLYKETIDE SYNTHASE AFOG-RELATED"/>
    <property type="match status" value="1"/>
</dbReference>
<dbReference type="Gene3D" id="3.40.47.10">
    <property type="match status" value="1"/>
</dbReference>
<sequence>IATLLLKPLRDAISDGDRIHAAIRETAVNQDGRTPTITSPSSDAQVELIRACYSKAGLDPGKTPYVEAHMTGTPTGDPIEASAISRVFAKSRSVGNPVLVGSIKTNLGHLEAASGIAGVIKAIMMLKHGFIPPNLNYDQTNPNIDLKALGVRVVTMGQEWPKDMPRRISVNNYGYGGTNGHVIIDAAVEHVHEHTAAAEGTDHPRLVVMSSKDSAVTERMLENLKDYLETRKTSDQPVRLHDLAYTFQARRTQFPWRVAISCINCQEDLIKALDDPMRRAVKLAKGVPRVGFVFTGQGAQWHAMGRELISTYPIFQKSLLHACDVLRDYGADWSLIEELQRDEKSTRVNEPRLGQPVCVALQVCLVDLLNSWGIQPSGVTSHSSGEIAAAYSAGALTFEEALGVAYFRAYLAEKHQAASSCPGGMMAVGLGAEDALS</sequence>
<dbReference type="PANTHER" id="PTHR43775">
    <property type="entry name" value="FATTY ACID SYNTHASE"/>
    <property type="match status" value="1"/>
</dbReference>
<dbReference type="InterPro" id="IPR016035">
    <property type="entry name" value="Acyl_Trfase/lysoPLipase"/>
</dbReference>
<feature type="non-terminal residue" evidence="4">
    <location>
        <position position="1"/>
    </location>
</feature>
<dbReference type="RefSeq" id="XP_060407244.1">
    <property type="nucleotide sequence ID" value="XM_060564583.1"/>
</dbReference>
<dbReference type="InterPro" id="IPR014043">
    <property type="entry name" value="Acyl_transferase_dom"/>
</dbReference>
<gene>
    <name evidence="4" type="ORF">LY79DRAFT_682271</name>
</gene>
<comment type="caution">
    <text evidence="4">The sequence shown here is derived from an EMBL/GenBank/DDBJ whole genome shotgun (WGS) entry which is preliminary data.</text>
</comment>
<keyword evidence="1" id="KW-0596">Phosphopantetheine</keyword>
<dbReference type="SUPFAM" id="SSF52151">
    <property type="entry name" value="FabD/lysophospholipase-like"/>
    <property type="match status" value="1"/>
</dbReference>
<dbReference type="InterPro" id="IPR050091">
    <property type="entry name" value="PKS_NRPS_Biosynth_Enz"/>
</dbReference>
<dbReference type="Gene3D" id="3.40.366.10">
    <property type="entry name" value="Malonyl-Coenzyme A Acyl Carrier Protein, domain 2"/>
    <property type="match status" value="1"/>
</dbReference>
<protein>
    <submittedName>
        <fullName evidence="4">Thiolase-like protein</fullName>
    </submittedName>
</protein>
<dbReference type="AlphaFoldDB" id="A0AAD8PK63"/>